<dbReference type="GO" id="GO:0008168">
    <property type="term" value="F:methyltransferase activity"/>
    <property type="evidence" value="ECO:0007669"/>
    <property type="project" value="UniProtKB-KW"/>
</dbReference>
<dbReference type="EMBL" id="JANRHH010000052">
    <property type="protein sequence ID" value="MDN4595199.1"/>
    <property type="molecule type" value="Genomic_DNA"/>
</dbReference>
<comment type="caution">
    <text evidence="5">The sequence shown here is derived from an EMBL/GenBank/DDBJ whole genome shotgun (WGS) entry which is preliminary data.</text>
</comment>
<dbReference type="Pfam" id="PF04072">
    <property type="entry name" value="LCM"/>
    <property type="match status" value="1"/>
</dbReference>
<comment type="similarity">
    <text evidence="1 4">Belongs to the UPF0677 family.</text>
</comment>
<dbReference type="PANTHER" id="PTHR43619">
    <property type="entry name" value="S-ADENOSYL-L-METHIONINE-DEPENDENT METHYLTRANSFERASE YKTD-RELATED"/>
    <property type="match status" value="1"/>
</dbReference>
<comment type="function">
    <text evidence="4">Exhibits S-adenosyl-L-methionine-dependent methyltransferase activity.</text>
</comment>
<dbReference type="InterPro" id="IPR011610">
    <property type="entry name" value="SAM_mthyl_Trfase_ML2640-like"/>
</dbReference>
<evidence type="ECO:0000313" key="5">
    <source>
        <dbReference type="EMBL" id="MDN4595199.1"/>
    </source>
</evidence>
<dbReference type="Proteomes" id="UP001174196">
    <property type="component" value="Unassembled WGS sequence"/>
</dbReference>
<proteinExistence type="inferred from homology"/>
<protein>
    <recommendedName>
        <fullName evidence="4">S-adenosyl-L-methionine-dependent methyltransferase</fullName>
        <ecNumber evidence="4">2.1.1.-</ecNumber>
    </recommendedName>
</protein>
<reference evidence="5" key="1">
    <citation type="submission" date="2022-08" db="EMBL/GenBank/DDBJ databases">
        <title>Polycladomyces zharkentsis sp. nov., a novel thermophilic CMC and starch-degrading bacterium isolated from a geothermal spring in Kazakhstan.</title>
        <authorList>
            <person name="Mashzhan A."/>
            <person name="Kistaubaeva A."/>
            <person name="Javier-Lopez R."/>
            <person name="Birkeland N.-K."/>
        </authorList>
    </citation>
    <scope>NUCLEOTIDE SEQUENCE</scope>
    <source>
        <strain evidence="5">KSR 13</strain>
    </source>
</reference>
<dbReference type="GO" id="GO:0032259">
    <property type="term" value="P:methylation"/>
    <property type="evidence" value="ECO:0007669"/>
    <property type="project" value="UniProtKB-KW"/>
</dbReference>
<sequence length="304" mass="34539">MEENKVSLTALISAYARAYHAMHDSPKIFNDFLAYHLFTDEEFTNMGRNLAEALKFFDPELATSCPDQESALAWVMRTQSTPITLSRARYTEDSLETAVKQGVQQYVILGAGMDTFAFRRPNMLRQLQVFEVDHPATQALKRHRLSGLGWEYPAQLHFVPVDFTKESLVTALKRSSYDPHRLSFFSWLGVTYYLTRDVVFNTLRSLADIAPAGSTIIFDYLDTDAFVPERAAKRVQRMQEIVRRAGEPMKTGFDPSTLAADLATIGLHLRENLGPSDIEARYFQGRTDGYHAFEHVHFAWAVVA</sequence>
<evidence type="ECO:0000256" key="4">
    <source>
        <dbReference type="RuleBase" id="RU362030"/>
    </source>
</evidence>
<dbReference type="InterPro" id="IPR007213">
    <property type="entry name" value="Ppm1/Ppm2/Tcmp"/>
</dbReference>
<dbReference type="SUPFAM" id="SSF53335">
    <property type="entry name" value="S-adenosyl-L-methionine-dependent methyltransferases"/>
    <property type="match status" value="1"/>
</dbReference>
<organism evidence="5 6">
    <name type="scientific">Polycladomyces subterraneus</name>
    <dbReference type="NCBI Taxonomy" id="1016997"/>
    <lineage>
        <taxon>Bacteria</taxon>
        <taxon>Bacillati</taxon>
        <taxon>Bacillota</taxon>
        <taxon>Bacilli</taxon>
        <taxon>Bacillales</taxon>
        <taxon>Thermoactinomycetaceae</taxon>
        <taxon>Polycladomyces</taxon>
    </lineage>
</organism>
<keyword evidence="4" id="KW-0949">S-adenosyl-L-methionine</keyword>
<accession>A0ABT8IT38</accession>
<evidence type="ECO:0000256" key="2">
    <source>
        <dbReference type="ARBA" id="ARBA00022603"/>
    </source>
</evidence>
<name>A0ABT8IT38_9BACL</name>
<keyword evidence="3" id="KW-0808">Transferase</keyword>
<dbReference type="RefSeq" id="WP_301240220.1">
    <property type="nucleotide sequence ID" value="NZ_JANRHH010000052.1"/>
</dbReference>
<keyword evidence="6" id="KW-1185">Reference proteome</keyword>
<dbReference type="NCBIfam" id="TIGR00027">
    <property type="entry name" value="mthyl_TIGR00027"/>
    <property type="match status" value="1"/>
</dbReference>
<dbReference type="Gene3D" id="3.40.50.150">
    <property type="entry name" value="Vaccinia Virus protein VP39"/>
    <property type="match status" value="1"/>
</dbReference>
<gene>
    <name evidence="5" type="ORF">NWF35_15130</name>
</gene>
<evidence type="ECO:0000256" key="1">
    <source>
        <dbReference type="ARBA" id="ARBA00008138"/>
    </source>
</evidence>
<dbReference type="PANTHER" id="PTHR43619:SF2">
    <property type="entry name" value="S-ADENOSYL-L-METHIONINE-DEPENDENT METHYLTRANSFERASES SUPERFAMILY PROTEIN"/>
    <property type="match status" value="1"/>
</dbReference>
<dbReference type="InterPro" id="IPR029063">
    <property type="entry name" value="SAM-dependent_MTases_sf"/>
</dbReference>
<dbReference type="EC" id="2.1.1.-" evidence="4"/>
<evidence type="ECO:0000256" key="3">
    <source>
        <dbReference type="ARBA" id="ARBA00022679"/>
    </source>
</evidence>
<evidence type="ECO:0000313" key="6">
    <source>
        <dbReference type="Proteomes" id="UP001174196"/>
    </source>
</evidence>
<keyword evidence="2 4" id="KW-0489">Methyltransferase</keyword>